<dbReference type="EMBL" id="CM014101">
    <property type="protein sequence ID" value="TKS93295.1"/>
    <property type="molecule type" value="Genomic_DNA"/>
</dbReference>
<organism evidence="2 3">
    <name type="scientific">Collichthys lucidus</name>
    <name type="common">Big head croaker</name>
    <name type="synonym">Sciaena lucida</name>
    <dbReference type="NCBI Taxonomy" id="240159"/>
    <lineage>
        <taxon>Eukaryota</taxon>
        <taxon>Metazoa</taxon>
        <taxon>Chordata</taxon>
        <taxon>Craniata</taxon>
        <taxon>Vertebrata</taxon>
        <taxon>Euteleostomi</taxon>
        <taxon>Actinopterygii</taxon>
        <taxon>Neopterygii</taxon>
        <taxon>Teleostei</taxon>
        <taxon>Neoteleostei</taxon>
        <taxon>Acanthomorphata</taxon>
        <taxon>Eupercaria</taxon>
        <taxon>Sciaenidae</taxon>
        <taxon>Collichthys</taxon>
    </lineage>
</organism>
<name>A0A4U5W072_COLLU</name>
<evidence type="ECO:0000313" key="2">
    <source>
        <dbReference type="EMBL" id="TKS93295.1"/>
    </source>
</evidence>
<sequence>MVKNLKDQKVQLNELKKKVKEQVESKEDKFYSLLMETKDDEKSIKHQCNELKQIAHEFKNELTETEQVLDKLVLETEKLLATTQNTKKKKEEEENRMEEEQRTMMSSSP</sequence>
<feature type="region of interest" description="Disordered" evidence="1">
    <location>
        <begin position="84"/>
        <end position="109"/>
    </location>
</feature>
<protein>
    <submittedName>
        <fullName evidence="2">Uncharacterized protein</fullName>
    </submittedName>
</protein>
<keyword evidence="3" id="KW-1185">Reference proteome</keyword>
<accession>A0A4U5W072</accession>
<dbReference type="Proteomes" id="UP000298787">
    <property type="component" value="Chromosome 24"/>
</dbReference>
<dbReference type="AlphaFoldDB" id="A0A4U5W072"/>
<evidence type="ECO:0000256" key="1">
    <source>
        <dbReference type="SAM" id="MobiDB-lite"/>
    </source>
</evidence>
<reference evidence="2 3" key="1">
    <citation type="submission" date="2019-01" db="EMBL/GenBank/DDBJ databases">
        <title>Genome Assembly of Collichthys lucidus.</title>
        <authorList>
            <person name="Cai M."/>
            <person name="Xiao S."/>
        </authorList>
    </citation>
    <scope>NUCLEOTIDE SEQUENCE [LARGE SCALE GENOMIC DNA]</scope>
    <source>
        <strain evidence="2">JT15FE1705JMU</strain>
        <tissue evidence="2">Muscle</tissue>
    </source>
</reference>
<proteinExistence type="predicted"/>
<feature type="compositionally biased region" description="Basic and acidic residues" evidence="1">
    <location>
        <begin position="89"/>
        <end position="102"/>
    </location>
</feature>
<evidence type="ECO:0000313" key="3">
    <source>
        <dbReference type="Proteomes" id="UP000298787"/>
    </source>
</evidence>
<gene>
    <name evidence="2" type="ORF">D9C73_026718</name>
</gene>